<keyword evidence="2" id="KW-1185">Reference proteome</keyword>
<proteinExistence type="predicted"/>
<evidence type="ECO:0000313" key="1">
    <source>
        <dbReference type="EMBL" id="KAJ1951298.1"/>
    </source>
</evidence>
<protein>
    <submittedName>
        <fullName evidence="1">Uncharacterized protein</fullName>
    </submittedName>
</protein>
<gene>
    <name evidence="1" type="ORF">FBU59_000248</name>
</gene>
<dbReference type="EMBL" id="JANBPW010000031">
    <property type="protein sequence ID" value="KAJ1951298.1"/>
    <property type="molecule type" value="Genomic_DNA"/>
</dbReference>
<dbReference type="Proteomes" id="UP001150603">
    <property type="component" value="Unassembled WGS sequence"/>
</dbReference>
<evidence type="ECO:0000313" key="2">
    <source>
        <dbReference type="Proteomes" id="UP001150603"/>
    </source>
</evidence>
<reference evidence="1" key="1">
    <citation type="submission" date="2022-07" db="EMBL/GenBank/DDBJ databases">
        <title>Phylogenomic reconstructions and comparative analyses of Kickxellomycotina fungi.</title>
        <authorList>
            <person name="Reynolds N.K."/>
            <person name="Stajich J.E."/>
            <person name="Barry K."/>
            <person name="Grigoriev I.V."/>
            <person name="Crous P."/>
            <person name="Smith M.E."/>
        </authorList>
    </citation>
    <scope>NUCLEOTIDE SEQUENCE</scope>
    <source>
        <strain evidence="1">NRRL 5244</strain>
    </source>
</reference>
<organism evidence="1 2">
    <name type="scientific">Linderina macrospora</name>
    <dbReference type="NCBI Taxonomy" id="4868"/>
    <lineage>
        <taxon>Eukaryota</taxon>
        <taxon>Fungi</taxon>
        <taxon>Fungi incertae sedis</taxon>
        <taxon>Zoopagomycota</taxon>
        <taxon>Kickxellomycotina</taxon>
        <taxon>Kickxellomycetes</taxon>
        <taxon>Kickxellales</taxon>
        <taxon>Kickxellaceae</taxon>
        <taxon>Linderina</taxon>
    </lineage>
</organism>
<comment type="caution">
    <text evidence="1">The sequence shown here is derived from an EMBL/GenBank/DDBJ whole genome shotgun (WGS) entry which is preliminary data.</text>
</comment>
<accession>A0ACC1JHR4</accession>
<name>A0ACC1JHR4_9FUNG</name>
<sequence length="158" mass="17684">MTRLIVPQMRERKTGLILNMGSFAALRSLPFLSVYAGTKGFVKTWSQSLAYELEPDGITVSHVFSFWVTSKMSGFRNPTLSVPTPETYVQCTFDRLGLRCGATDSFTTIPYWPHSILNFIVSCLWDPRHAPPVQYSKCSAYKTCTKGDLIPGCPESEC</sequence>